<keyword evidence="1" id="KW-1133">Transmembrane helix</keyword>
<organism evidence="2 3">
    <name type="scientific">Anaerobaca lacustris</name>
    <dbReference type="NCBI Taxonomy" id="3044600"/>
    <lineage>
        <taxon>Bacteria</taxon>
        <taxon>Pseudomonadati</taxon>
        <taxon>Planctomycetota</taxon>
        <taxon>Phycisphaerae</taxon>
        <taxon>Sedimentisphaerales</taxon>
        <taxon>Anaerobacaceae</taxon>
        <taxon>Anaerobaca</taxon>
    </lineage>
</organism>
<dbReference type="AlphaFoldDB" id="A0AAW6TZZ6"/>
<dbReference type="EMBL" id="JASCXX010000032">
    <property type="protein sequence ID" value="MDI6451311.1"/>
    <property type="molecule type" value="Genomic_DNA"/>
</dbReference>
<dbReference type="RefSeq" id="WP_349246718.1">
    <property type="nucleotide sequence ID" value="NZ_JASCXX010000032.1"/>
</dbReference>
<gene>
    <name evidence="2" type="ORF">QJ522_19780</name>
</gene>
<evidence type="ECO:0000313" key="2">
    <source>
        <dbReference type="EMBL" id="MDI6451311.1"/>
    </source>
</evidence>
<name>A0AAW6TZZ6_9BACT</name>
<feature type="transmembrane region" description="Helical" evidence="1">
    <location>
        <begin position="9"/>
        <end position="30"/>
    </location>
</feature>
<dbReference type="Proteomes" id="UP001431776">
    <property type="component" value="Unassembled WGS sequence"/>
</dbReference>
<keyword evidence="1" id="KW-0472">Membrane</keyword>
<evidence type="ECO:0000256" key="1">
    <source>
        <dbReference type="SAM" id="Phobius"/>
    </source>
</evidence>
<proteinExistence type="predicted"/>
<accession>A0AAW6TZZ6</accession>
<keyword evidence="3" id="KW-1185">Reference proteome</keyword>
<protein>
    <submittedName>
        <fullName evidence="2">Uncharacterized protein</fullName>
    </submittedName>
</protein>
<reference evidence="2" key="1">
    <citation type="submission" date="2023-05" db="EMBL/GenBank/DDBJ databases">
        <title>Anaerotaeda fermentans gen. nov., sp. nov., a novel anaerobic planctomycete of the new family within the order Sedimentisphaerales isolated from Taman Peninsula, Russia.</title>
        <authorList>
            <person name="Khomyakova M.A."/>
            <person name="Merkel A.Y."/>
            <person name="Slobodkin A.I."/>
        </authorList>
    </citation>
    <scope>NUCLEOTIDE SEQUENCE</scope>
    <source>
        <strain evidence="2">M17dextr</strain>
    </source>
</reference>
<feature type="transmembrane region" description="Helical" evidence="1">
    <location>
        <begin position="42"/>
        <end position="63"/>
    </location>
</feature>
<sequence length="67" mass="7101">MSLAIRKAVVLGLIGSVLLLGNILFVANWLSEKGVVDWARGIRAEYLTGTAVTIIVVLLILLVSPAV</sequence>
<comment type="caution">
    <text evidence="2">The sequence shown here is derived from an EMBL/GenBank/DDBJ whole genome shotgun (WGS) entry which is preliminary data.</text>
</comment>
<evidence type="ECO:0000313" key="3">
    <source>
        <dbReference type="Proteomes" id="UP001431776"/>
    </source>
</evidence>
<keyword evidence="1" id="KW-0812">Transmembrane</keyword>